<dbReference type="PROSITE" id="PS50846">
    <property type="entry name" value="HMA_2"/>
    <property type="match status" value="2"/>
</dbReference>
<dbReference type="PANTHER" id="PTHR46413:SF1">
    <property type="entry name" value="HEAVY METAL-ASSOCIATED ISOPRENYLATED PLANT PROTEIN 6"/>
    <property type="match status" value="1"/>
</dbReference>
<dbReference type="SUPFAM" id="SSF55008">
    <property type="entry name" value="HMA, heavy metal-associated domain"/>
    <property type="match status" value="2"/>
</dbReference>
<evidence type="ECO:0000313" key="4">
    <source>
        <dbReference type="EMBL" id="EPS65394.1"/>
    </source>
</evidence>
<evidence type="ECO:0000256" key="2">
    <source>
        <dbReference type="SAM" id="MobiDB-lite"/>
    </source>
</evidence>
<feature type="region of interest" description="Disordered" evidence="2">
    <location>
        <begin position="1"/>
        <end position="24"/>
    </location>
</feature>
<dbReference type="GO" id="GO:0046872">
    <property type="term" value="F:metal ion binding"/>
    <property type="evidence" value="ECO:0007669"/>
    <property type="project" value="InterPro"/>
</dbReference>
<dbReference type="GO" id="GO:0016020">
    <property type="term" value="C:membrane"/>
    <property type="evidence" value="ECO:0007669"/>
    <property type="project" value="UniProtKB-SubCell"/>
</dbReference>
<evidence type="ECO:0000256" key="1">
    <source>
        <dbReference type="ARBA" id="ARBA00004170"/>
    </source>
</evidence>
<dbReference type="OrthoDB" id="773760at2759"/>
<comment type="caution">
    <text evidence="4">The sequence shown here is derived from an EMBL/GenBank/DDBJ whole genome shotgun (WGS) entry which is preliminary data.</text>
</comment>
<dbReference type="Pfam" id="PF00403">
    <property type="entry name" value="HMA"/>
    <property type="match status" value="2"/>
</dbReference>
<feature type="domain" description="HMA" evidence="3">
    <location>
        <begin position="25"/>
        <end position="91"/>
    </location>
</feature>
<dbReference type="InterPro" id="IPR036163">
    <property type="entry name" value="HMA_dom_sf"/>
</dbReference>
<sequence>QKVEEEKKKPADGGEKKGEDAAAGPIDVVLKLDLHCEGCAKKVRRAVSNFDGVDKVKADTSANKLIVTGNVDPVAIRELVEAKTKKKVDLVSPQPKKDAGGGDQEKKPEKKTEEKKADKPKEPAVATVVLKVKLHCEGCAHKIRRTVAKNVDGVESVKTDLEKDLVTVTGTMDPKQLVSFLQEKIKRTVEIVPPPKKDAGGDKKEKDGGGGEKKEKDKESAGGEKKEKKEGGGDGENGGGGGGGEKNRSTQVSTRAVRSTACQFT</sequence>
<dbReference type="InterPro" id="IPR044594">
    <property type="entry name" value="HIPP01/3/5/6"/>
</dbReference>
<keyword evidence="5" id="KW-1185">Reference proteome</keyword>
<feature type="non-terminal residue" evidence="4">
    <location>
        <position position="1"/>
    </location>
</feature>
<dbReference type="InterPro" id="IPR006121">
    <property type="entry name" value="HMA_dom"/>
</dbReference>
<feature type="compositionally biased region" description="Basic and acidic residues" evidence="2">
    <location>
        <begin position="189"/>
        <end position="232"/>
    </location>
</feature>
<dbReference type="Gene3D" id="3.30.70.100">
    <property type="match status" value="2"/>
</dbReference>
<feature type="domain" description="HMA" evidence="3">
    <location>
        <begin position="125"/>
        <end position="193"/>
    </location>
</feature>
<feature type="compositionally biased region" description="Gly residues" evidence="2">
    <location>
        <begin position="234"/>
        <end position="244"/>
    </location>
</feature>
<dbReference type="AlphaFoldDB" id="S8CER9"/>
<accession>S8CER9</accession>
<proteinExistence type="predicted"/>
<feature type="compositionally biased region" description="Basic and acidic residues" evidence="2">
    <location>
        <begin position="1"/>
        <end position="20"/>
    </location>
</feature>
<dbReference type="PANTHER" id="PTHR46413">
    <property type="entry name" value="HEAVY METAL-ASSOCIATED ISOPRENYLATED PLANT PROTEIN 6"/>
    <property type="match status" value="1"/>
</dbReference>
<feature type="compositionally biased region" description="Basic and acidic residues" evidence="2">
    <location>
        <begin position="85"/>
        <end position="122"/>
    </location>
</feature>
<feature type="region of interest" description="Disordered" evidence="2">
    <location>
        <begin position="189"/>
        <end position="265"/>
    </location>
</feature>
<feature type="compositionally biased region" description="Polar residues" evidence="2">
    <location>
        <begin position="249"/>
        <end position="265"/>
    </location>
</feature>
<dbReference type="GO" id="GO:0009626">
    <property type="term" value="P:plant-type hypersensitive response"/>
    <property type="evidence" value="ECO:0007669"/>
    <property type="project" value="UniProtKB-KW"/>
</dbReference>
<name>S8CER9_9LAMI</name>
<organism evidence="4 5">
    <name type="scientific">Genlisea aurea</name>
    <dbReference type="NCBI Taxonomy" id="192259"/>
    <lineage>
        <taxon>Eukaryota</taxon>
        <taxon>Viridiplantae</taxon>
        <taxon>Streptophyta</taxon>
        <taxon>Embryophyta</taxon>
        <taxon>Tracheophyta</taxon>
        <taxon>Spermatophyta</taxon>
        <taxon>Magnoliopsida</taxon>
        <taxon>eudicotyledons</taxon>
        <taxon>Gunneridae</taxon>
        <taxon>Pentapetalae</taxon>
        <taxon>asterids</taxon>
        <taxon>lamiids</taxon>
        <taxon>Lamiales</taxon>
        <taxon>Lentibulariaceae</taxon>
        <taxon>Genlisea</taxon>
    </lineage>
</organism>
<evidence type="ECO:0000259" key="3">
    <source>
        <dbReference type="PROSITE" id="PS50846"/>
    </source>
</evidence>
<feature type="non-terminal residue" evidence="4">
    <location>
        <position position="265"/>
    </location>
</feature>
<dbReference type="CDD" id="cd00371">
    <property type="entry name" value="HMA"/>
    <property type="match status" value="2"/>
</dbReference>
<dbReference type="EMBL" id="AUSU01004254">
    <property type="protein sequence ID" value="EPS65394.1"/>
    <property type="molecule type" value="Genomic_DNA"/>
</dbReference>
<gene>
    <name evidence="4" type="ORF">M569_09383</name>
</gene>
<evidence type="ECO:0000313" key="5">
    <source>
        <dbReference type="Proteomes" id="UP000015453"/>
    </source>
</evidence>
<reference evidence="4 5" key="1">
    <citation type="journal article" date="2013" name="BMC Genomics">
        <title>The miniature genome of a carnivorous plant Genlisea aurea contains a low number of genes and short non-coding sequences.</title>
        <authorList>
            <person name="Leushkin E.V."/>
            <person name="Sutormin R.A."/>
            <person name="Nabieva E.R."/>
            <person name="Penin A.A."/>
            <person name="Kondrashov A.S."/>
            <person name="Logacheva M.D."/>
        </authorList>
    </citation>
    <scope>NUCLEOTIDE SEQUENCE [LARGE SCALE GENOMIC DNA]</scope>
</reference>
<feature type="region of interest" description="Disordered" evidence="2">
    <location>
        <begin position="85"/>
        <end position="124"/>
    </location>
</feature>
<dbReference type="Proteomes" id="UP000015453">
    <property type="component" value="Unassembled WGS sequence"/>
</dbReference>
<comment type="subcellular location">
    <subcellularLocation>
        <location evidence="1">Membrane</location>
        <topology evidence="1">Peripheral membrane protein</topology>
    </subcellularLocation>
</comment>
<protein>
    <recommendedName>
        <fullName evidence="3">HMA domain-containing protein</fullName>
    </recommendedName>
</protein>